<keyword evidence="1" id="KW-0547">Nucleotide-binding</keyword>
<evidence type="ECO:0000256" key="1">
    <source>
        <dbReference type="ARBA" id="ARBA00022741"/>
    </source>
</evidence>
<feature type="domain" description="Cas10/Cmr2 second palm" evidence="3">
    <location>
        <begin position="197"/>
        <end position="357"/>
    </location>
</feature>
<name>A0ABS8N554_9CLOT</name>
<dbReference type="RefSeq" id="WP_229981356.1">
    <property type="nucleotide sequence ID" value="NZ_JAJJPB010000009.1"/>
</dbReference>
<evidence type="ECO:0000256" key="2">
    <source>
        <dbReference type="ARBA" id="ARBA00023118"/>
    </source>
</evidence>
<dbReference type="Proteomes" id="UP001165422">
    <property type="component" value="Unassembled WGS sequence"/>
</dbReference>
<organism evidence="4 5">
    <name type="scientific">Clostridium aromativorans</name>
    <dbReference type="NCBI Taxonomy" id="2836848"/>
    <lineage>
        <taxon>Bacteria</taxon>
        <taxon>Bacillati</taxon>
        <taxon>Bacillota</taxon>
        <taxon>Clostridia</taxon>
        <taxon>Eubacteriales</taxon>
        <taxon>Clostridiaceae</taxon>
        <taxon>Clostridium</taxon>
    </lineage>
</organism>
<evidence type="ECO:0000313" key="4">
    <source>
        <dbReference type="EMBL" id="MCC9294924.1"/>
    </source>
</evidence>
<dbReference type="Pfam" id="PF22335">
    <property type="entry name" value="Cas10-Cmr2_palm2"/>
    <property type="match status" value="1"/>
</dbReference>
<dbReference type="Gene3D" id="3.30.70.270">
    <property type="match status" value="1"/>
</dbReference>
<keyword evidence="2" id="KW-0051">Antiviral defense</keyword>
<evidence type="ECO:0000313" key="5">
    <source>
        <dbReference type="Proteomes" id="UP001165422"/>
    </source>
</evidence>
<comment type="caution">
    <text evidence="4">The sequence shown here is derived from an EMBL/GenBank/DDBJ whole genome shotgun (WGS) entry which is preliminary data.</text>
</comment>
<evidence type="ECO:0000259" key="3">
    <source>
        <dbReference type="Pfam" id="PF22335"/>
    </source>
</evidence>
<dbReference type="EMBL" id="JAJJPB010000009">
    <property type="protein sequence ID" value="MCC9294924.1"/>
    <property type="molecule type" value="Genomic_DNA"/>
</dbReference>
<keyword evidence="5" id="KW-1185">Reference proteome</keyword>
<reference evidence="4" key="1">
    <citation type="submission" date="2021-11" db="EMBL/GenBank/DDBJ databases">
        <authorList>
            <person name="Qingchun L."/>
            <person name="Dong Z."/>
            <person name="Zongwei Q."/>
            <person name="Jia Z."/>
            <person name="Duotao L."/>
        </authorList>
    </citation>
    <scope>NUCLEOTIDE SEQUENCE</scope>
    <source>
        <strain evidence="4">WLY-B-L2</strain>
    </source>
</reference>
<accession>A0ABS8N554</accession>
<dbReference type="InterPro" id="IPR054767">
    <property type="entry name" value="Cas10-Cmr2_palm2"/>
</dbReference>
<sequence length="504" mass="58813">MKSLVLWEFSRKQNYVFRSSRLKECIGASMIIRRLSENFREYDLEDKNFIVKGGGKSLYLFDDEKCADKFIKDFSIRVLKNYPGLEFFIVREAVDISKDDIKVSIKNIYKKLEIKKSSRKNSGNQIGFGIERECDSTGYPAVSFYYDEGKKYISSEIKAKREEEKSAVKEYFDDLIPENYKYSKEIDDLVNEKGKSYIAVVHIDGNEMGKKLRNLGNKVVKRNNETMEFYNNRYINILKNFSEKIDESYKRAFKNMIVNIVNSRENLEDISKIDDKIIPLRPLIFAGDDVTYLSNAYIGIETARSLLQELDKNYVDIEGVNLGKLHACAGIAIIKKGYPFIKGYDAAQQLCENSKKTILEKKYEDTSMLDFHTFQGDIDKSIYDIRREEYTFNGKDVKLTMKPLLIDSSKSWKNYQNFIEALDNINTAISKKKIGRSKVKTLREVLKKGEQETKYFFKFYNIKPGRYFRDLHGARGDYCFNESDGVCMYFDAIESMDMFKKLEK</sequence>
<proteinExistence type="predicted"/>
<dbReference type="InterPro" id="IPR043128">
    <property type="entry name" value="Rev_trsase/Diguanyl_cyclase"/>
</dbReference>
<gene>
    <name evidence="4" type="ORF">LN736_08660</name>
</gene>
<protein>
    <recommendedName>
        <fullName evidence="3">Cas10/Cmr2 second palm domain-containing protein</fullName>
    </recommendedName>
</protein>